<keyword evidence="6" id="KW-1185">Reference proteome</keyword>
<dbReference type="AlphaFoldDB" id="A0A6A6W4X6"/>
<name>A0A6A6W4X6_9PEZI</name>
<dbReference type="InterPro" id="IPR001138">
    <property type="entry name" value="Zn2Cys6_DnaBD"/>
</dbReference>
<comment type="subcellular location">
    <subcellularLocation>
        <location evidence="1">Nucleus</location>
    </subcellularLocation>
</comment>
<feature type="region of interest" description="Disordered" evidence="3">
    <location>
        <begin position="380"/>
        <end position="414"/>
    </location>
</feature>
<dbReference type="PROSITE" id="PS50048">
    <property type="entry name" value="ZN2_CY6_FUNGAL_2"/>
    <property type="match status" value="1"/>
</dbReference>
<evidence type="ECO:0000313" key="6">
    <source>
        <dbReference type="Proteomes" id="UP000799437"/>
    </source>
</evidence>
<feature type="compositionally biased region" description="Polar residues" evidence="3">
    <location>
        <begin position="126"/>
        <end position="155"/>
    </location>
</feature>
<dbReference type="PANTHER" id="PTHR37534">
    <property type="entry name" value="TRANSCRIPTIONAL ACTIVATOR PROTEIN UGA3"/>
    <property type="match status" value="1"/>
</dbReference>
<protein>
    <recommendedName>
        <fullName evidence="4">Zn(2)-C6 fungal-type domain-containing protein</fullName>
    </recommendedName>
</protein>
<feature type="region of interest" description="Disordered" evidence="3">
    <location>
        <begin position="1"/>
        <end position="20"/>
    </location>
</feature>
<dbReference type="SUPFAM" id="SSF57701">
    <property type="entry name" value="Zn2/Cys6 DNA-binding domain"/>
    <property type="match status" value="1"/>
</dbReference>
<feature type="region of interest" description="Disordered" evidence="3">
    <location>
        <begin position="65"/>
        <end position="169"/>
    </location>
</feature>
<dbReference type="Proteomes" id="UP000799437">
    <property type="component" value="Unassembled WGS sequence"/>
</dbReference>
<evidence type="ECO:0000256" key="3">
    <source>
        <dbReference type="SAM" id="MobiDB-lite"/>
    </source>
</evidence>
<dbReference type="Pfam" id="PF11951">
    <property type="entry name" value="Fungal_trans_2"/>
    <property type="match status" value="1"/>
</dbReference>
<feature type="compositionally biased region" description="Low complexity" evidence="3">
    <location>
        <begin position="100"/>
        <end position="120"/>
    </location>
</feature>
<dbReference type="Gene3D" id="4.10.240.10">
    <property type="entry name" value="Zn(2)-C6 fungal-type DNA-binding domain"/>
    <property type="match status" value="1"/>
</dbReference>
<dbReference type="GO" id="GO:0000976">
    <property type="term" value="F:transcription cis-regulatory region binding"/>
    <property type="evidence" value="ECO:0007669"/>
    <property type="project" value="TreeGrafter"/>
</dbReference>
<feature type="compositionally biased region" description="Low complexity" evidence="3">
    <location>
        <begin position="213"/>
        <end position="228"/>
    </location>
</feature>
<dbReference type="GeneID" id="54489341"/>
<dbReference type="GO" id="GO:0045944">
    <property type="term" value="P:positive regulation of transcription by RNA polymerase II"/>
    <property type="evidence" value="ECO:0007669"/>
    <property type="project" value="TreeGrafter"/>
</dbReference>
<feature type="domain" description="Zn(2)-C6 fungal-type" evidence="4">
    <location>
        <begin position="19"/>
        <end position="49"/>
    </location>
</feature>
<dbReference type="GO" id="GO:0005634">
    <property type="term" value="C:nucleus"/>
    <property type="evidence" value="ECO:0007669"/>
    <property type="project" value="UniProtKB-SubCell"/>
</dbReference>
<feature type="compositionally biased region" description="Polar residues" evidence="3">
    <location>
        <begin position="265"/>
        <end position="279"/>
    </location>
</feature>
<dbReference type="EMBL" id="ML996574">
    <property type="protein sequence ID" value="KAF2757229.1"/>
    <property type="molecule type" value="Genomic_DNA"/>
</dbReference>
<evidence type="ECO:0000259" key="4">
    <source>
        <dbReference type="PROSITE" id="PS50048"/>
    </source>
</evidence>
<dbReference type="GO" id="GO:0008270">
    <property type="term" value="F:zinc ion binding"/>
    <property type="evidence" value="ECO:0007669"/>
    <property type="project" value="InterPro"/>
</dbReference>
<dbReference type="RefSeq" id="XP_033599680.1">
    <property type="nucleotide sequence ID" value="XM_033748287.1"/>
</dbReference>
<feature type="compositionally biased region" description="Polar residues" evidence="3">
    <location>
        <begin position="310"/>
        <end position="320"/>
    </location>
</feature>
<organism evidence="5 6">
    <name type="scientific">Pseudovirgaria hyperparasitica</name>
    <dbReference type="NCBI Taxonomy" id="470096"/>
    <lineage>
        <taxon>Eukaryota</taxon>
        <taxon>Fungi</taxon>
        <taxon>Dikarya</taxon>
        <taxon>Ascomycota</taxon>
        <taxon>Pezizomycotina</taxon>
        <taxon>Dothideomycetes</taxon>
        <taxon>Dothideomycetes incertae sedis</taxon>
        <taxon>Acrospermales</taxon>
        <taxon>Acrospermaceae</taxon>
        <taxon>Pseudovirgaria</taxon>
    </lineage>
</organism>
<feature type="compositionally biased region" description="Polar residues" evidence="3">
    <location>
        <begin position="70"/>
        <end position="99"/>
    </location>
</feature>
<dbReference type="PANTHER" id="PTHR37534:SF43">
    <property type="entry name" value="FINGER DOMAIN PROTEIN, PUTATIVE (AFU_ORTHOLOGUE AFUA_1G01850)-RELATED"/>
    <property type="match status" value="1"/>
</dbReference>
<dbReference type="CDD" id="cd00067">
    <property type="entry name" value="GAL4"/>
    <property type="match status" value="1"/>
</dbReference>
<gene>
    <name evidence="5" type="ORF">EJ05DRAFT_511952</name>
</gene>
<evidence type="ECO:0000313" key="5">
    <source>
        <dbReference type="EMBL" id="KAF2757229.1"/>
    </source>
</evidence>
<sequence>MPRPKKDGAPEPKKRSRNGCWPCKARKVKCGEEKPMCLNCKRQGETCDYSIRLNWSGRAKKMSLDADTSDFGSSHAQSPHTSTFSVSTMSPTGPTLQFAQSQYSFPQHHQQSSSRPKSSSIAPLDTSVNQSFSSHASPTLANSAVSPRSAQNGKFQFSPVLSPAQDSLQTQMNKALKAVTSAPVDSRLNAHHRNSSLDFISPTDIKVESDGQSNGTNGSRSNSSGSPPSNMPPPSRNVPIPQDSSVSFQDPFEPPDHRTKRLRLSPTQDTPSPSISSMRSEMLNDRLGPNMYDHSCSPRPGSVTPYGFSTPITPGSSGNSDEGIRPSRRESQHLTSDSEARLSVHALLAGSNGVEGRFDSIHGKSRHHYPMYTAKHTTYGYDIGDPDQDTPRNDDQNAIRQFSPPTSYRSGYDSPGFKDNSIRDNAFEKGGYYAKPVPIKISKELEPLPAKLLDHPMNLLYFHHFINHTARILVPHDCEDNPFRNVLPKLAVRDDILLDLLLAFSASHRARLLGHREPANRIAHWVQHVFPQLRRSIDNTNSTGPSAPVSDSSLTTAIMLVSLEIISPSAFEVQIPWQNHLKLARQMIVARGGLQSIQRRDQVPYFLSRWFAYLDVLGSLSGSKNDHHHPLTSTYWVADGLDSSSSPDDDWRIDCFFGFTTRCVGYLARVAALAKSCEPARFDPTGAIRPNWHPPPAIAAQAHRLLADLHAGKNHVYKGCRHRPSMPHSHSHTPDIVLGLDDDDHHEAGWDALEIFATNTMFHCAGIIHLLRRVLGRPRADAQVQDAIAEIIEKLGRVRKGGTAEACVLFPLFTAGCEALEGVHRERIMDRMINGEGFGMIQVHKARTLMEKVWETGEPWETLVSGEFFG</sequence>
<feature type="compositionally biased region" description="Polar residues" evidence="3">
    <location>
        <begin position="398"/>
        <end position="409"/>
    </location>
</feature>
<feature type="region of interest" description="Disordered" evidence="3">
    <location>
        <begin position="187"/>
        <end position="339"/>
    </location>
</feature>
<proteinExistence type="predicted"/>
<dbReference type="InterPro" id="IPR021858">
    <property type="entry name" value="Fun_TF"/>
</dbReference>
<keyword evidence="2" id="KW-0539">Nucleus</keyword>
<dbReference type="PROSITE" id="PS00463">
    <property type="entry name" value="ZN2_CY6_FUNGAL_1"/>
    <property type="match status" value="1"/>
</dbReference>
<dbReference type="SMART" id="SM00066">
    <property type="entry name" value="GAL4"/>
    <property type="match status" value="1"/>
</dbReference>
<dbReference type="InterPro" id="IPR036864">
    <property type="entry name" value="Zn2-C6_fun-type_DNA-bd_sf"/>
</dbReference>
<dbReference type="Pfam" id="PF00172">
    <property type="entry name" value="Zn_clus"/>
    <property type="match status" value="1"/>
</dbReference>
<evidence type="ECO:0000256" key="2">
    <source>
        <dbReference type="ARBA" id="ARBA00023242"/>
    </source>
</evidence>
<reference evidence="5" key="1">
    <citation type="journal article" date="2020" name="Stud. Mycol.">
        <title>101 Dothideomycetes genomes: a test case for predicting lifestyles and emergence of pathogens.</title>
        <authorList>
            <person name="Haridas S."/>
            <person name="Albert R."/>
            <person name="Binder M."/>
            <person name="Bloem J."/>
            <person name="Labutti K."/>
            <person name="Salamov A."/>
            <person name="Andreopoulos B."/>
            <person name="Baker S."/>
            <person name="Barry K."/>
            <person name="Bills G."/>
            <person name="Bluhm B."/>
            <person name="Cannon C."/>
            <person name="Castanera R."/>
            <person name="Culley D."/>
            <person name="Daum C."/>
            <person name="Ezra D."/>
            <person name="Gonzalez J."/>
            <person name="Henrissat B."/>
            <person name="Kuo A."/>
            <person name="Liang C."/>
            <person name="Lipzen A."/>
            <person name="Lutzoni F."/>
            <person name="Magnuson J."/>
            <person name="Mondo S."/>
            <person name="Nolan M."/>
            <person name="Ohm R."/>
            <person name="Pangilinan J."/>
            <person name="Park H.-J."/>
            <person name="Ramirez L."/>
            <person name="Alfaro M."/>
            <person name="Sun H."/>
            <person name="Tritt A."/>
            <person name="Yoshinaga Y."/>
            <person name="Zwiers L.-H."/>
            <person name="Turgeon B."/>
            <person name="Goodwin S."/>
            <person name="Spatafora J."/>
            <person name="Crous P."/>
            <person name="Grigoriev I."/>
        </authorList>
    </citation>
    <scope>NUCLEOTIDE SEQUENCE</scope>
    <source>
        <strain evidence="5">CBS 121739</strain>
    </source>
</reference>
<accession>A0A6A6W4X6</accession>
<dbReference type="GO" id="GO:0000981">
    <property type="term" value="F:DNA-binding transcription factor activity, RNA polymerase II-specific"/>
    <property type="evidence" value="ECO:0007669"/>
    <property type="project" value="InterPro"/>
</dbReference>
<feature type="compositionally biased region" description="Basic and acidic residues" evidence="3">
    <location>
        <begin position="1"/>
        <end position="13"/>
    </location>
</feature>
<feature type="compositionally biased region" description="Basic and acidic residues" evidence="3">
    <location>
        <begin position="322"/>
        <end position="339"/>
    </location>
</feature>
<dbReference type="OrthoDB" id="5229455at2759"/>
<evidence type="ECO:0000256" key="1">
    <source>
        <dbReference type="ARBA" id="ARBA00004123"/>
    </source>
</evidence>